<dbReference type="Proteomes" id="UP001329430">
    <property type="component" value="Chromosome 6"/>
</dbReference>
<dbReference type="GO" id="GO:0016971">
    <property type="term" value="F:flavin-dependent sulfhydryl oxidase activity"/>
    <property type="evidence" value="ECO:0007669"/>
    <property type="project" value="InterPro"/>
</dbReference>
<dbReference type="EMBL" id="JAVRBK010000006">
    <property type="protein sequence ID" value="KAK5642762.1"/>
    <property type="molecule type" value="Genomic_DNA"/>
</dbReference>
<proteinExistence type="predicted"/>
<dbReference type="AlphaFoldDB" id="A0AAN7V868"/>
<dbReference type="SUPFAM" id="SSF52833">
    <property type="entry name" value="Thioredoxin-like"/>
    <property type="match status" value="1"/>
</dbReference>
<evidence type="ECO:0000313" key="3">
    <source>
        <dbReference type="EMBL" id="KAK5642762.1"/>
    </source>
</evidence>
<dbReference type="PROSITE" id="PS51352">
    <property type="entry name" value="THIOREDOXIN_2"/>
    <property type="match status" value="1"/>
</dbReference>
<gene>
    <name evidence="3" type="ORF">RI129_008929</name>
</gene>
<dbReference type="GO" id="GO:0005615">
    <property type="term" value="C:extracellular space"/>
    <property type="evidence" value="ECO:0007669"/>
    <property type="project" value="TreeGrafter"/>
</dbReference>
<dbReference type="PROSITE" id="PS00194">
    <property type="entry name" value="THIOREDOXIN_1"/>
    <property type="match status" value="1"/>
</dbReference>
<reference evidence="3 4" key="1">
    <citation type="journal article" date="2024" name="Insects">
        <title>An Improved Chromosome-Level Genome Assembly of the Firefly Pyrocoelia pectoralis.</title>
        <authorList>
            <person name="Fu X."/>
            <person name="Meyer-Rochow V.B."/>
            <person name="Ballantyne L."/>
            <person name="Zhu X."/>
        </authorList>
    </citation>
    <scope>NUCLEOTIDE SEQUENCE [LARGE SCALE GENOMIC DNA]</scope>
    <source>
        <strain evidence="3">XCY_ONT2</strain>
    </source>
</reference>
<protein>
    <recommendedName>
        <fullName evidence="2">Thioredoxin domain-containing protein</fullName>
    </recommendedName>
</protein>
<dbReference type="Gene3D" id="3.40.30.10">
    <property type="entry name" value="Glutaredoxin"/>
    <property type="match status" value="1"/>
</dbReference>
<dbReference type="PANTHER" id="PTHR22897">
    <property type="entry name" value="QUIESCIN Q6-RELATED SULFHYDRYL OXIDASE"/>
    <property type="match status" value="1"/>
</dbReference>
<evidence type="ECO:0000256" key="1">
    <source>
        <dbReference type="SAM" id="SignalP"/>
    </source>
</evidence>
<keyword evidence="1" id="KW-0732">Signal</keyword>
<evidence type="ECO:0000313" key="4">
    <source>
        <dbReference type="Proteomes" id="UP001329430"/>
    </source>
</evidence>
<feature type="chain" id="PRO_5043042726" description="Thioredoxin domain-containing protein" evidence="1">
    <location>
        <begin position="19"/>
        <end position="214"/>
    </location>
</feature>
<name>A0AAN7V868_9COLE</name>
<comment type="caution">
    <text evidence="3">The sequence shown here is derived from an EMBL/GenBank/DDBJ whole genome shotgun (WGS) entry which is preliminary data.</text>
</comment>
<dbReference type="PANTHER" id="PTHR22897:SF8">
    <property type="entry name" value="SULFHYDRYL OXIDASE"/>
    <property type="match status" value="1"/>
</dbReference>
<dbReference type="CDD" id="cd02992">
    <property type="entry name" value="PDI_a_QSOX"/>
    <property type="match status" value="1"/>
</dbReference>
<dbReference type="InterPro" id="IPR017937">
    <property type="entry name" value="Thioredoxin_CS"/>
</dbReference>
<evidence type="ECO:0000259" key="2">
    <source>
        <dbReference type="PROSITE" id="PS51352"/>
    </source>
</evidence>
<dbReference type="FunFam" id="3.40.30.10:FF:000073">
    <property type="entry name" value="Sulfhydryl oxidase"/>
    <property type="match status" value="1"/>
</dbReference>
<feature type="domain" description="Thioredoxin" evidence="2">
    <location>
        <begin position="21"/>
        <end position="171"/>
    </location>
</feature>
<dbReference type="InterPro" id="IPR036249">
    <property type="entry name" value="Thioredoxin-like_sf"/>
</dbReference>
<dbReference type="InterPro" id="IPR013766">
    <property type="entry name" value="Thioredoxin_domain"/>
</dbReference>
<feature type="signal peptide" evidence="1">
    <location>
        <begin position="1"/>
        <end position="18"/>
    </location>
</feature>
<dbReference type="GO" id="GO:0000139">
    <property type="term" value="C:Golgi membrane"/>
    <property type="evidence" value="ECO:0007669"/>
    <property type="project" value="TreeGrafter"/>
</dbReference>
<dbReference type="GO" id="GO:0006457">
    <property type="term" value="P:protein folding"/>
    <property type="evidence" value="ECO:0007669"/>
    <property type="project" value="TreeGrafter"/>
</dbReference>
<accession>A0AAN7V868</accession>
<dbReference type="GO" id="GO:0003756">
    <property type="term" value="F:protein disulfide isomerase activity"/>
    <property type="evidence" value="ECO:0007669"/>
    <property type="project" value="TreeGrafter"/>
</dbReference>
<sequence>MLDRNMLCISFIIILINCIDLSRNATLTNKELKKYKHLIEGQGLYSPEDEVNILTAFNFKNEIYNKSRASLVEFYNSWCGHCQRFAPSWKALASNIRDWGDVVSIAAIDCNDDDNSQLCRDFEIMGYPTLRYFHENYREAQENIGVEVEKGDDVYSHKKKLIQRIIQEQIEHRGSDLAIDLRHVANISVKTARDSDDVKAATGVKLLTGPDCHK</sequence>
<dbReference type="InterPro" id="IPR039798">
    <property type="entry name" value="Sulfhydryl_oxidase"/>
</dbReference>
<dbReference type="Pfam" id="PF00085">
    <property type="entry name" value="Thioredoxin"/>
    <property type="match status" value="1"/>
</dbReference>
<organism evidence="3 4">
    <name type="scientific">Pyrocoelia pectoralis</name>
    <dbReference type="NCBI Taxonomy" id="417401"/>
    <lineage>
        <taxon>Eukaryota</taxon>
        <taxon>Metazoa</taxon>
        <taxon>Ecdysozoa</taxon>
        <taxon>Arthropoda</taxon>
        <taxon>Hexapoda</taxon>
        <taxon>Insecta</taxon>
        <taxon>Pterygota</taxon>
        <taxon>Neoptera</taxon>
        <taxon>Endopterygota</taxon>
        <taxon>Coleoptera</taxon>
        <taxon>Polyphaga</taxon>
        <taxon>Elateriformia</taxon>
        <taxon>Elateroidea</taxon>
        <taxon>Lampyridae</taxon>
        <taxon>Lampyrinae</taxon>
        <taxon>Pyrocoelia</taxon>
    </lineage>
</organism>
<keyword evidence="4" id="KW-1185">Reference proteome</keyword>